<dbReference type="FlyBase" id="FBgn0032217">
    <property type="gene designation" value="CG4972"/>
</dbReference>
<comment type="similarity">
    <text evidence="2 9">Belongs to the nicastrin family.</text>
</comment>
<dbReference type="VEuPathDB" id="VectorBase:FBgn0032217"/>
<dbReference type="InterPro" id="IPR016574">
    <property type="entry name" value="Nicalin"/>
</dbReference>
<evidence type="ECO:0000256" key="12">
    <source>
        <dbReference type="SAM" id="SignalP"/>
    </source>
</evidence>
<evidence type="ECO:0000313" key="13">
    <source>
        <dbReference type="EMBL" id="AAM29385.1"/>
    </source>
</evidence>
<comment type="subcellular location">
    <subcellularLocation>
        <location evidence="1">Endoplasmic reticulum membrane</location>
        <topology evidence="1">Single-pass membrane protein</topology>
    </subcellularLocation>
</comment>
<evidence type="ECO:0000256" key="7">
    <source>
        <dbReference type="ARBA" id="ARBA00023136"/>
    </source>
</evidence>
<keyword evidence="6 11" id="KW-1133">Transmembrane helix</keyword>
<feature type="chain" id="PRO_5004312827" description="Nicalin" evidence="12">
    <location>
        <begin position="36"/>
        <end position="561"/>
    </location>
</feature>
<evidence type="ECO:0000256" key="9">
    <source>
        <dbReference type="PIRNR" id="PIRNR011018"/>
    </source>
</evidence>
<dbReference type="EMBL" id="AY113380">
    <property type="protein sequence ID" value="AAM29385.1"/>
    <property type="molecule type" value="mRNA"/>
</dbReference>
<organism evidence="13">
    <name type="scientific">Drosophila melanogaster</name>
    <name type="common">Fruit fly</name>
    <dbReference type="NCBI Taxonomy" id="7227"/>
    <lineage>
        <taxon>Eukaryota</taxon>
        <taxon>Metazoa</taxon>
        <taxon>Ecdysozoa</taxon>
        <taxon>Arthropoda</taxon>
        <taxon>Hexapoda</taxon>
        <taxon>Insecta</taxon>
        <taxon>Pterygota</taxon>
        <taxon>Neoptera</taxon>
        <taxon>Endopterygota</taxon>
        <taxon>Diptera</taxon>
        <taxon>Brachycera</taxon>
        <taxon>Muscomorpha</taxon>
        <taxon>Ephydroidea</taxon>
        <taxon>Drosophilidae</taxon>
        <taxon>Drosophila</taxon>
        <taxon>Sophophora</taxon>
    </lineage>
</organism>
<evidence type="ECO:0000256" key="1">
    <source>
        <dbReference type="ARBA" id="ARBA00004389"/>
    </source>
</evidence>
<feature type="signal peptide" evidence="12">
    <location>
        <begin position="1"/>
        <end position="35"/>
    </location>
</feature>
<evidence type="ECO:0000256" key="3">
    <source>
        <dbReference type="ARBA" id="ARBA00022692"/>
    </source>
</evidence>
<keyword evidence="3 11" id="KW-0812">Transmembrane</keyword>
<dbReference type="ExpressionAtlas" id="Q8MZ34">
    <property type="expression patterns" value="baseline and differential"/>
</dbReference>
<evidence type="ECO:0000256" key="4">
    <source>
        <dbReference type="ARBA" id="ARBA00022729"/>
    </source>
</evidence>
<evidence type="ECO:0000256" key="6">
    <source>
        <dbReference type="ARBA" id="ARBA00022989"/>
    </source>
</evidence>
<dbReference type="FunFam" id="3.40.630.10:FF:000114">
    <property type="entry name" value="Nicalin"/>
    <property type="match status" value="1"/>
</dbReference>
<reference evidence="13" key="1">
    <citation type="submission" date="2002-05" db="EMBL/GenBank/DDBJ databases">
        <authorList>
            <person name="Stapleton M."/>
            <person name="Brokstein P."/>
            <person name="Hong L."/>
            <person name="Agbayani A."/>
            <person name="Carlson J."/>
            <person name="Champe M."/>
            <person name="Chavez C."/>
            <person name="Dorsett V."/>
            <person name="Dresnek D."/>
            <person name="Farfan D."/>
            <person name="Frise E."/>
            <person name="George R."/>
            <person name="Gonzalez M."/>
            <person name="Guarin H."/>
            <person name="Kronmiller B."/>
            <person name="Li P."/>
            <person name="Liao G."/>
            <person name="Miranda A."/>
            <person name="Mungall C.J."/>
            <person name="Nunoo J."/>
            <person name="Pacleb J."/>
            <person name="Paragas V."/>
            <person name="Park S."/>
            <person name="Patel S."/>
            <person name="Phouanenavong S."/>
            <person name="Wan K."/>
            <person name="Yu C."/>
            <person name="Lewis S.E."/>
            <person name="Rubin G.M."/>
            <person name="Celniker S."/>
        </authorList>
    </citation>
    <scope>NUCLEOTIDE SEQUENCE</scope>
    <source>
        <strain evidence="13">Berkeley</strain>
    </source>
</reference>
<evidence type="ECO:0000313" key="14">
    <source>
        <dbReference type="FlyBase" id="FBgn0032217"/>
    </source>
</evidence>
<proteinExistence type="evidence at transcript level"/>
<dbReference type="Gene3D" id="3.40.630.10">
    <property type="entry name" value="Zn peptidases"/>
    <property type="match status" value="1"/>
</dbReference>
<dbReference type="CDD" id="cd03882">
    <property type="entry name" value="M28_nicalin_like"/>
    <property type="match status" value="1"/>
</dbReference>
<dbReference type="PANTHER" id="PTHR31826">
    <property type="entry name" value="NICALIN"/>
    <property type="match status" value="1"/>
</dbReference>
<dbReference type="AGR" id="FB:FBgn0032217"/>
<keyword evidence="5" id="KW-0256">Endoplasmic reticulum</keyword>
<evidence type="ECO:0000256" key="2">
    <source>
        <dbReference type="ARBA" id="ARBA00007717"/>
    </source>
</evidence>
<dbReference type="HOGENOM" id="CLU_034102_2_0_1"/>
<keyword evidence="4 12" id="KW-0732">Signal</keyword>
<dbReference type="OrthoDB" id="5913609at2759"/>
<evidence type="ECO:0000256" key="10">
    <source>
        <dbReference type="SAM" id="MobiDB-lite"/>
    </source>
</evidence>
<dbReference type="GO" id="GO:0012505">
    <property type="term" value="C:endomembrane system"/>
    <property type="evidence" value="ECO:0007005"/>
    <property type="project" value="FlyBase"/>
</dbReference>
<protein>
    <recommendedName>
        <fullName evidence="9">Nicalin</fullName>
    </recommendedName>
</protein>
<dbReference type="PIRSF" id="PIRSF011018">
    <property type="entry name" value="Nicalin"/>
    <property type="match status" value="1"/>
</dbReference>
<evidence type="ECO:0000256" key="5">
    <source>
        <dbReference type="ARBA" id="ARBA00022824"/>
    </source>
</evidence>
<dbReference type="PhylomeDB" id="Q8MZ34"/>
<dbReference type="SUPFAM" id="SSF53187">
    <property type="entry name" value="Zn-dependent exopeptidases"/>
    <property type="match status" value="1"/>
</dbReference>
<evidence type="ECO:0000256" key="11">
    <source>
        <dbReference type="SAM" id="Phobius"/>
    </source>
</evidence>
<name>Q8MZ34_DROME</name>
<dbReference type="GO" id="GO:0005789">
    <property type="term" value="C:endoplasmic reticulum membrane"/>
    <property type="evidence" value="ECO:0007669"/>
    <property type="project" value="UniProtKB-SubCell"/>
</dbReference>
<sequence length="561" mass="63174">MMNEADSLTEIFRGGLPHCLLIVFSLLLTCSPVMPSEFEVISMSKYDLNGQHYGSRVASISLEARSLYSWNTSRHCVLTRLTDLSIHDFDKLRQGAGGLILMLPANILNLDPETKELITILEQSMLTHTAAVPIYFAPYNKDLEKIIDDITYTTTDSPGQNQTALAQLVVTVSANRYHINVGGGSIAANKNSKIPIIHGELIPNQLALKPTESVADGQKLPVILITANLKTFGIYNDYPVNADAAVLLVLMELFSKLHYTSSMAPKYRLRFLLSDAGVLLNFQGSKKWLEVDDNALQNVEFMLCLDTISESLSYTTENALYMHVSKPPKDKTSISNFFKLLKSSAEKYSNGLAVEGVHKKINLADTKLAWEHERFSIKRYPSFTLSSVKSPRSPIRTTIFKNDESRLVEHTLNTTRIIAEALASFMYKVDPTSSIFEGQLAIKEENILPYFGVKSILHNNDVKDAFEKYLNNVKIIYDKPDARDPEFMFYNENEVKLNVYRVKPAIFDLFLTFVIGAYLLAVFLAIQYFPRFYDEVSELTKEDPAGQSNGHSSERVRMKSH</sequence>
<dbReference type="GO" id="GO:0009966">
    <property type="term" value="P:regulation of signal transduction"/>
    <property type="evidence" value="ECO:0007669"/>
    <property type="project" value="InterPro"/>
</dbReference>
<feature type="region of interest" description="Disordered" evidence="10">
    <location>
        <begin position="542"/>
        <end position="561"/>
    </location>
</feature>
<feature type="compositionally biased region" description="Basic and acidic residues" evidence="10">
    <location>
        <begin position="552"/>
        <end position="561"/>
    </location>
</feature>
<keyword evidence="8" id="KW-0325">Glycoprotein</keyword>
<dbReference type="AlphaFoldDB" id="Q8MZ34"/>
<gene>
    <name evidence="13 14" type="ORF">CG4972</name>
</gene>
<feature type="transmembrane region" description="Helical" evidence="11">
    <location>
        <begin position="505"/>
        <end position="526"/>
    </location>
</feature>
<keyword evidence="7 11" id="KW-0472">Membrane</keyword>
<accession>Q8MZ34</accession>
<evidence type="ECO:0000256" key="8">
    <source>
        <dbReference type="ARBA" id="ARBA00023180"/>
    </source>
</evidence>